<evidence type="ECO:0000313" key="2">
    <source>
        <dbReference type="EMBL" id="KAK0466686.1"/>
    </source>
</evidence>
<evidence type="ECO:0000313" key="3">
    <source>
        <dbReference type="Proteomes" id="UP001175227"/>
    </source>
</evidence>
<feature type="compositionally biased region" description="Low complexity" evidence="1">
    <location>
        <begin position="259"/>
        <end position="293"/>
    </location>
</feature>
<feature type="region of interest" description="Disordered" evidence="1">
    <location>
        <begin position="259"/>
        <end position="297"/>
    </location>
</feature>
<protein>
    <submittedName>
        <fullName evidence="2">Uncharacterized protein</fullName>
    </submittedName>
</protein>
<organism evidence="2 3">
    <name type="scientific">Armillaria novae-zelandiae</name>
    <dbReference type="NCBI Taxonomy" id="153914"/>
    <lineage>
        <taxon>Eukaryota</taxon>
        <taxon>Fungi</taxon>
        <taxon>Dikarya</taxon>
        <taxon>Basidiomycota</taxon>
        <taxon>Agaricomycotina</taxon>
        <taxon>Agaricomycetes</taxon>
        <taxon>Agaricomycetidae</taxon>
        <taxon>Agaricales</taxon>
        <taxon>Marasmiineae</taxon>
        <taxon>Physalacriaceae</taxon>
        <taxon>Armillaria</taxon>
    </lineage>
</organism>
<comment type="caution">
    <text evidence="2">The sequence shown here is derived from an EMBL/GenBank/DDBJ whole genome shotgun (WGS) entry which is preliminary data.</text>
</comment>
<proteinExistence type="predicted"/>
<dbReference type="Gene3D" id="2.60.120.260">
    <property type="entry name" value="Galactose-binding domain-like"/>
    <property type="match status" value="1"/>
</dbReference>
<evidence type="ECO:0000256" key="1">
    <source>
        <dbReference type="SAM" id="MobiDB-lite"/>
    </source>
</evidence>
<reference evidence="2" key="1">
    <citation type="submission" date="2023-06" db="EMBL/GenBank/DDBJ databases">
        <authorList>
            <consortium name="Lawrence Berkeley National Laboratory"/>
            <person name="Ahrendt S."/>
            <person name="Sahu N."/>
            <person name="Indic B."/>
            <person name="Wong-Bajracharya J."/>
            <person name="Merenyi Z."/>
            <person name="Ke H.-M."/>
            <person name="Monk M."/>
            <person name="Kocsube S."/>
            <person name="Drula E."/>
            <person name="Lipzen A."/>
            <person name="Balint B."/>
            <person name="Henrissat B."/>
            <person name="Andreopoulos B."/>
            <person name="Martin F.M."/>
            <person name="Harder C.B."/>
            <person name="Rigling D."/>
            <person name="Ford K.L."/>
            <person name="Foster G.D."/>
            <person name="Pangilinan J."/>
            <person name="Papanicolaou A."/>
            <person name="Barry K."/>
            <person name="LaButti K."/>
            <person name="Viragh M."/>
            <person name="Koriabine M."/>
            <person name="Yan M."/>
            <person name="Riley R."/>
            <person name="Champramary S."/>
            <person name="Plett K.L."/>
            <person name="Tsai I.J."/>
            <person name="Slot J."/>
            <person name="Sipos G."/>
            <person name="Plett J."/>
            <person name="Nagy L.G."/>
            <person name="Grigoriev I.V."/>
        </authorList>
    </citation>
    <scope>NUCLEOTIDE SEQUENCE</scope>
    <source>
        <strain evidence="2">ICMP 16352</strain>
    </source>
</reference>
<dbReference type="Proteomes" id="UP001175227">
    <property type="component" value="Unassembled WGS sequence"/>
</dbReference>
<sequence length="322" mass="35027">MSSSLIILDELAFSSGFSPTSVWIRNSGRPKNQQWYQHYSSWAKNSDASSSTYGSFSVTFEGSSIAFTGNTPPRTQKQTFSVSIDEADTYVASYPSKHTYMQWYMSPMLKEGTHTITLTEMEGTYVDYALISVSNQTNILGKDILVDSISDRIVWTGDWQTDTSTLIHASNFHIVNYPLGNSTKDSRTVGNSFSFKFSDGGKATTFSTTSASLGSDLANTMLFSSQILDFGIHILVMNITTVTGDQSLKLDYITYSNRGSDNNSSPSPSGSSVSLSVSSSNRPSSPNTSDPTPKATNSKRIVGGIVFCFGGDKKDKLAIELN</sequence>
<gene>
    <name evidence="2" type="ORF">IW261DRAFT_1683409</name>
</gene>
<keyword evidence="3" id="KW-1185">Reference proteome</keyword>
<dbReference type="AlphaFoldDB" id="A0AA39NJC2"/>
<dbReference type="EMBL" id="JAUEPR010000080">
    <property type="protein sequence ID" value="KAK0466686.1"/>
    <property type="molecule type" value="Genomic_DNA"/>
</dbReference>
<name>A0AA39NJC2_9AGAR</name>
<accession>A0AA39NJC2</accession>